<reference evidence="10 11" key="2">
    <citation type="submission" date="2019-05" db="EMBL/GenBank/DDBJ databases">
        <title>Genome evolution of the obligate endosymbiont Buchnera aphidicola.</title>
        <authorList>
            <person name="Moran N.A."/>
        </authorList>
    </citation>
    <scope>NUCLEOTIDE SEQUENCE [LARGE SCALE GENOMIC DNA]</scope>
    <source>
        <strain evidence="10 11">Tca</strain>
    </source>
</reference>
<keyword evidence="3 7" id="KW-0690">Ribosome biogenesis</keyword>
<dbReference type="PANTHER" id="PTHR42698">
    <property type="entry name" value="GTPASE ERA"/>
    <property type="match status" value="1"/>
</dbReference>
<dbReference type="InterPro" id="IPR005225">
    <property type="entry name" value="Small_GTP-bd"/>
</dbReference>
<dbReference type="EMBL" id="CP034852">
    <property type="protein sequence ID" value="QCI26733.1"/>
    <property type="molecule type" value="Genomic_DNA"/>
</dbReference>
<comment type="similarity">
    <text evidence="1 7 8">Belongs to the TRAFAC class TrmE-Era-EngA-EngB-Septin-like GTPase superfamily. Era GTPase family.</text>
</comment>
<dbReference type="InterPro" id="IPR006073">
    <property type="entry name" value="GTP-bd"/>
</dbReference>
<name>A0A4D6YF87_9GAMM</name>
<dbReference type="GO" id="GO:0005886">
    <property type="term" value="C:plasma membrane"/>
    <property type="evidence" value="ECO:0007669"/>
    <property type="project" value="UniProtKB-SubCell"/>
</dbReference>
<keyword evidence="7" id="KW-0699">rRNA-binding</keyword>
<dbReference type="HAMAP" id="MF_00367">
    <property type="entry name" value="GTPase_Era"/>
    <property type="match status" value="1"/>
</dbReference>
<dbReference type="NCBIfam" id="TIGR00231">
    <property type="entry name" value="small_GTP"/>
    <property type="match status" value="1"/>
</dbReference>
<sequence>MNKINIEKIAIIGKPNVGKSTILNHLALQKISIVTPKPHTTQKIIPTYTNVNNICFNFLDTPGINEINKKYLRFFYQAINTADIICLVTEHIKWDYNDAFVYTLIKNYKKKKFLILNKIDKIKKKYFILKYLEKMMLKFQIFKKIIPISAKKKKDILILKTILQNECKKNNIIINNNIQYNNPMIFHLSEIIREKFILNLNQELPYSFKIKINKYEIIKNTQTYIIKASVITSNPRHKKIFIGKKGDKIKKCSIESRKDMQKFLKKPVHLFIKII</sequence>
<dbReference type="Proteomes" id="UP000298782">
    <property type="component" value="Chromosome"/>
</dbReference>
<keyword evidence="7" id="KW-0963">Cytoplasm</keyword>
<reference evidence="10 11" key="1">
    <citation type="submission" date="2018-12" db="EMBL/GenBank/DDBJ databases">
        <authorList>
            <person name="Chong R.A."/>
        </authorList>
    </citation>
    <scope>NUCLEOTIDE SEQUENCE [LARGE SCALE GENOMIC DNA]</scope>
    <source>
        <strain evidence="10 11">Tca</strain>
    </source>
</reference>
<keyword evidence="5 7" id="KW-0694">RNA-binding</keyword>
<dbReference type="GO" id="GO:0005525">
    <property type="term" value="F:GTP binding"/>
    <property type="evidence" value="ECO:0007669"/>
    <property type="project" value="UniProtKB-UniRule"/>
</dbReference>
<organism evidence="10 11">
    <name type="scientific">Buchnera aphidicola</name>
    <name type="common">Thelaxes californica</name>
    <dbReference type="NCBI Taxonomy" id="1315998"/>
    <lineage>
        <taxon>Bacteria</taxon>
        <taxon>Pseudomonadati</taxon>
        <taxon>Pseudomonadota</taxon>
        <taxon>Gammaproteobacteria</taxon>
        <taxon>Enterobacterales</taxon>
        <taxon>Erwiniaceae</taxon>
        <taxon>Buchnera</taxon>
    </lineage>
</organism>
<evidence type="ECO:0000256" key="3">
    <source>
        <dbReference type="ARBA" id="ARBA00022517"/>
    </source>
</evidence>
<comment type="subcellular location">
    <subcellularLocation>
        <location evidence="7">Cytoplasm</location>
    </subcellularLocation>
    <subcellularLocation>
        <location evidence="7">Cell membrane</location>
        <topology evidence="7">Peripheral membrane protein</topology>
    </subcellularLocation>
</comment>
<comment type="function">
    <text evidence="7">An essential GTPase that binds both GDP and GTP, with rapid nucleotide exchange. Plays a role in 16S rRNA processing and 30S ribosomal subunit biogenesis and possibly also in cell cycle regulation and energy metabolism.</text>
</comment>
<dbReference type="InterPro" id="IPR015946">
    <property type="entry name" value="KH_dom-like_a/b"/>
</dbReference>
<dbReference type="Pfam" id="PF07650">
    <property type="entry name" value="KH_2"/>
    <property type="match status" value="1"/>
</dbReference>
<evidence type="ECO:0000313" key="10">
    <source>
        <dbReference type="EMBL" id="QCI26733.1"/>
    </source>
</evidence>
<proteinExistence type="inferred from homology"/>
<evidence type="ECO:0000256" key="7">
    <source>
        <dbReference type="HAMAP-Rule" id="MF_00367"/>
    </source>
</evidence>
<dbReference type="CDD" id="cd22534">
    <property type="entry name" value="KH-II_Era"/>
    <property type="match status" value="1"/>
</dbReference>
<dbReference type="RefSeq" id="WP_158353350.1">
    <property type="nucleotide sequence ID" value="NZ_CP034852.1"/>
</dbReference>
<dbReference type="PROSITE" id="PS50823">
    <property type="entry name" value="KH_TYPE_2"/>
    <property type="match status" value="1"/>
</dbReference>
<feature type="binding site" evidence="7">
    <location>
        <begin position="13"/>
        <end position="20"/>
    </location>
    <ligand>
        <name>GTP</name>
        <dbReference type="ChEBI" id="CHEBI:37565"/>
    </ligand>
</feature>
<keyword evidence="7" id="KW-1003">Cell membrane</keyword>
<evidence type="ECO:0000313" key="11">
    <source>
        <dbReference type="Proteomes" id="UP000298782"/>
    </source>
</evidence>
<dbReference type="InterPro" id="IPR005662">
    <property type="entry name" value="GTPase_Era-like"/>
</dbReference>
<dbReference type="InterPro" id="IPR009019">
    <property type="entry name" value="KH_sf_prok-type"/>
</dbReference>
<gene>
    <name evidence="7 10" type="primary">era</name>
    <name evidence="10" type="ORF">D9V80_00985</name>
</gene>
<dbReference type="Pfam" id="PF01926">
    <property type="entry name" value="MMR_HSR1"/>
    <property type="match status" value="1"/>
</dbReference>
<dbReference type="SUPFAM" id="SSF52540">
    <property type="entry name" value="P-loop containing nucleoside triphosphate hydrolases"/>
    <property type="match status" value="1"/>
</dbReference>
<dbReference type="GO" id="GO:0005737">
    <property type="term" value="C:cytoplasm"/>
    <property type="evidence" value="ECO:0007669"/>
    <property type="project" value="UniProtKB-SubCell"/>
</dbReference>
<dbReference type="GO" id="GO:0043024">
    <property type="term" value="F:ribosomal small subunit binding"/>
    <property type="evidence" value="ECO:0007669"/>
    <property type="project" value="TreeGrafter"/>
</dbReference>
<dbReference type="Gene3D" id="3.30.300.20">
    <property type="match status" value="1"/>
</dbReference>
<dbReference type="PANTHER" id="PTHR42698:SF2">
    <property type="entry name" value="GTPASE ERA-LIKE, CHLOROPLASTIC"/>
    <property type="match status" value="1"/>
</dbReference>
<protein>
    <recommendedName>
        <fullName evidence="2 7">GTPase Era</fullName>
    </recommendedName>
</protein>
<dbReference type="Gene3D" id="3.40.50.300">
    <property type="entry name" value="P-loop containing nucleotide triphosphate hydrolases"/>
    <property type="match status" value="1"/>
</dbReference>
<evidence type="ECO:0000256" key="4">
    <source>
        <dbReference type="ARBA" id="ARBA00022741"/>
    </source>
</evidence>
<keyword evidence="11" id="KW-1185">Reference proteome</keyword>
<feature type="domain" description="KH type-2" evidence="9">
    <location>
        <begin position="200"/>
        <end position="275"/>
    </location>
</feature>
<evidence type="ECO:0000256" key="5">
    <source>
        <dbReference type="ARBA" id="ARBA00022884"/>
    </source>
</evidence>
<dbReference type="AlphaFoldDB" id="A0A4D6YF87"/>
<evidence type="ECO:0000256" key="8">
    <source>
        <dbReference type="RuleBase" id="RU003761"/>
    </source>
</evidence>
<dbReference type="GO" id="GO:0070181">
    <property type="term" value="F:small ribosomal subunit rRNA binding"/>
    <property type="evidence" value="ECO:0007669"/>
    <property type="project" value="UniProtKB-UniRule"/>
</dbReference>
<keyword evidence="7" id="KW-0472">Membrane</keyword>
<dbReference type="InterPro" id="IPR027417">
    <property type="entry name" value="P-loop_NTPase"/>
</dbReference>
<dbReference type="InterPro" id="IPR004044">
    <property type="entry name" value="KH_dom_type_2"/>
</dbReference>
<evidence type="ECO:0000256" key="2">
    <source>
        <dbReference type="ARBA" id="ARBA00020484"/>
    </source>
</evidence>
<dbReference type="SUPFAM" id="SSF54814">
    <property type="entry name" value="Prokaryotic type KH domain (KH-domain type II)"/>
    <property type="match status" value="1"/>
</dbReference>
<dbReference type="GO" id="GO:0003924">
    <property type="term" value="F:GTPase activity"/>
    <property type="evidence" value="ECO:0007669"/>
    <property type="project" value="UniProtKB-UniRule"/>
</dbReference>
<dbReference type="NCBIfam" id="TIGR00436">
    <property type="entry name" value="era"/>
    <property type="match status" value="1"/>
</dbReference>
<evidence type="ECO:0000259" key="9">
    <source>
        <dbReference type="PROSITE" id="PS50823"/>
    </source>
</evidence>
<feature type="binding site" evidence="7">
    <location>
        <begin position="117"/>
        <end position="120"/>
    </location>
    <ligand>
        <name>GTP</name>
        <dbReference type="ChEBI" id="CHEBI:37565"/>
    </ligand>
</feature>
<dbReference type="GO" id="GO:0000028">
    <property type="term" value="P:ribosomal small subunit assembly"/>
    <property type="evidence" value="ECO:0007669"/>
    <property type="project" value="TreeGrafter"/>
</dbReference>
<keyword evidence="4 7" id="KW-0547">Nucleotide-binding</keyword>
<comment type="subunit">
    <text evidence="7">Monomer.</text>
</comment>
<accession>A0A4D6YF87</accession>
<evidence type="ECO:0000256" key="1">
    <source>
        <dbReference type="ARBA" id="ARBA00007921"/>
    </source>
</evidence>
<evidence type="ECO:0000256" key="6">
    <source>
        <dbReference type="ARBA" id="ARBA00023134"/>
    </source>
</evidence>
<keyword evidence="6 7" id="KW-0342">GTP-binding</keyword>
<feature type="binding site" evidence="7">
    <location>
        <begin position="60"/>
        <end position="64"/>
    </location>
    <ligand>
        <name>GTP</name>
        <dbReference type="ChEBI" id="CHEBI:37565"/>
    </ligand>
</feature>
<dbReference type="OrthoDB" id="9805918at2"/>